<dbReference type="Proteomes" id="UP000280726">
    <property type="component" value="Unassembled WGS sequence"/>
</dbReference>
<dbReference type="AlphaFoldDB" id="A0A3N4Z952"/>
<evidence type="ECO:0000256" key="1">
    <source>
        <dbReference type="SAM" id="MobiDB-lite"/>
    </source>
</evidence>
<comment type="caution">
    <text evidence="2">The sequence shown here is derived from an EMBL/GenBank/DDBJ whole genome shotgun (WGS) entry which is preliminary data.</text>
</comment>
<protein>
    <submittedName>
        <fullName evidence="2">Uncharacterized protein</fullName>
    </submittedName>
</protein>
<dbReference type="EMBL" id="RKRA01000001">
    <property type="protein sequence ID" value="RPF28436.1"/>
    <property type="molecule type" value="Genomic_DNA"/>
</dbReference>
<sequence>MISWLVWALLVLGALAALALTGLWLWRRVKALGAEVSAAGELGNRLADTGEPPAPARHVPGVTGDPAALDRARATHRRVRAARAARRRARLDRATARWRSLGLTG</sequence>
<name>A0A3N4Z952_9MICO</name>
<evidence type="ECO:0000313" key="2">
    <source>
        <dbReference type="EMBL" id="RPF28436.1"/>
    </source>
</evidence>
<gene>
    <name evidence="2" type="ORF">EDD32_2963</name>
</gene>
<reference evidence="2 3" key="1">
    <citation type="submission" date="2018-11" db="EMBL/GenBank/DDBJ databases">
        <title>Sequencing the genomes of 1000 actinobacteria strains.</title>
        <authorList>
            <person name="Klenk H.-P."/>
        </authorList>
    </citation>
    <scope>NUCLEOTIDE SEQUENCE [LARGE SCALE GENOMIC DNA]</scope>
    <source>
        <strain evidence="2 3">DSM 14418</strain>
    </source>
</reference>
<dbReference type="RefSeq" id="WP_123918645.1">
    <property type="nucleotide sequence ID" value="NZ_RKRA01000001.1"/>
</dbReference>
<feature type="region of interest" description="Disordered" evidence="1">
    <location>
        <begin position="44"/>
        <end position="71"/>
    </location>
</feature>
<proteinExistence type="predicted"/>
<keyword evidence="3" id="KW-1185">Reference proteome</keyword>
<organism evidence="2 3">
    <name type="scientific">Georgenia muralis</name>
    <dbReference type="NCBI Taxonomy" id="154117"/>
    <lineage>
        <taxon>Bacteria</taxon>
        <taxon>Bacillati</taxon>
        <taxon>Actinomycetota</taxon>
        <taxon>Actinomycetes</taxon>
        <taxon>Micrococcales</taxon>
        <taxon>Bogoriellaceae</taxon>
        <taxon>Georgenia</taxon>
    </lineage>
</organism>
<accession>A0A3N4Z952</accession>
<evidence type="ECO:0000313" key="3">
    <source>
        <dbReference type="Proteomes" id="UP000280726"/>
    </source>
</evidence>